<gene>
    <name evidence="1" type="ORF">KDK92_09670</name>
</gene>
<comment type="caution">
    <text evidence="1">The sequence shown here is derived from an EMBL/GenBank/DDBJ whole genome shotgun (WGS) entry which is preliminary data.</text>
</comment>
<dbReference type="AlphaFoldDB" id="A0A9J6P001"/>
<dbReference type="RefSeq" id="WP_250859056.1">
    <property type="nucleotide sequence ID" value="NZ_JAGSOJ010000002.1"/>
</dbReference>
<evidence type="ECO:0008006" key="3">
    <source>
        <dbReference type="Google" id="ProtNLM"/>
    </source>
</evidence>
<name>A0A9J6P001_9CLOT</name>
<reference evidence="1" key="1">
    <citation type="journal article" date="2021" name="mSystems">
        <title>Bacteria and Archaea Synergistically Convert Glycine Betaine to Biogenic Methane in the Formosa Cold Seep of the South China Sea.</title>
        <authorList>
            <person name="Li L."/>
            <person name="Zhang W."/>
            <person name="Zhang S."/>
            <person name="Song L."/>
            <person name="Sun Q."/>
            <person name="Zhang H."/>
            <person name="Xiang H."/>
            <person name="Dong X."/>
        </authorList>
    </citation>
    <scope>NUCLEOTIDE SEQUENCE</scope>
    <source>
        <strain evidence="1">ZWT</strain>
    </source>
</reference>
<sequence>MKKNFSGLLIIICLIFVITGCSTRVMSFSSESSSSMKSSYHKFSGSESKRINCKTGYEVKVSCTTEVEEGSLTVTLIEKGNDDPIYTFKNNEDDSYTFTAEKGEKYYVKIIGDDTKGSYDIKFDKIN</sequence>
<dbReference type="EMBL" id="JAGSOJ010000002">
    <property type="protein sequence ID" value="MCM1990010.1"/>
    <property type="molecule type" value="Genomic_DNA"/>
</dbReference>
<keyword evidence="2" id="KW-1185">Reference proteome</keyword>
<organism evidence="1 2">
    <name type="scientific">Oceanirhabdus seepicola</name>
    <dbReference type="NCBI Taxonomy" id="2828781"/>
    <lineage>
        <taxon>Bacteria</taxon>
        <taxon>Bacillati</taxon>
        <taxon>Bacillota</taxon>
        <taxon>Clostridia</taxon>
        <taxon>Eubacteriales</taxon>
        <taxon>Clostridiaceae</taxon>
        <taxon>Oceanirhabdus</taxon>
    </lineage>
</organism>
<evidence type="ECO:0000313" key="2">
    <source>
        <dbReference type="Proteomes" id="UP001056429"/>
    </source>
</evidence>
<dbReference type="Proteomes" id="UP001056429">
    <property type="component" value="Unassembled WGS sequence"/>
</dbReference>
<dbReference type="PROSITE" id="PS51257">
    <property type="entry name" value="PROKAR_LIPOPROTEIN"/>
    <property type="match status" value="1"/>
</dbReference>
<proteinExistence type="predicted"/>
<reference evidence="1" key="2">
    <citation type="submission" date="2021-04" db="EMBL/GenBank/DDBJ databases">
        <authorList>
            <person name="Dong X."/>
        </authorList>
    </citation>
    <scope>NUCLEOTIDE SEQUENCE</scope>
    <source>
        <strain evidence="1">ZWT</strain>
    </source>
</reference>
<evidence type="ECO:0000313" key="1">
    <source>
        <dbReference type="EMBL" id="MCM1990010.1"/>
    </source>
</evidence>
<accession>A0A9J6P001</accession>
<protein>
    <recommendedName>
        <fullName evidence="3">Lipoprotein</fullName>
    </recommendedName>
</protein>